<evidence type="ECO:0000256" key="3">
    <source>
        <dbReference type="ARBA" id="ARBA00023163"/>
    </source>
</evidence>
<evidence type="ECO:0000313" key="6">
    <source>
        <dbReference type="Proteomes" id="UP000201838"/>
    </source>
</evidence>
<feature type="domain" description="HTH gntR-type" evidence="4">
    <location>
        <begin position="7"/>
        <end position="74"/>
    </location>
</feature>
<dbReference type="Proteomes" id="UP000201838">
    <property type="component" value="Unassembled WGS sequence"/>
</dbReference>
<dbReference type="InterPro" id="IPR036390">
    <property type="entry name" value="WH_DNA-bd_sf"/>
</dbReference>
<protein>
    <submittedName>
        <fullName evidence="5">Putative HTH-type transcriptional regulator YdfH</fullName>
    </submittedName>
</protein>
<organism evidence="5 6">
    <name type="scientific">Boseongicola aestuarii</name>
    <dbReference type="NCBI Taxonomy" id="1470561"/>
    <lineage>
        <taxon>Bacteria</taxon>
        <taxon>Pseudomonadati</taxon>
        <taxon>Pseudomonadota</taxon>
        <taxon>Alphaproteobacteria</taxon>
        <taxon>Rhodobacterales</taxon>
        <taxon>Paracoccaceae</taxon>
        <taxon>Boseongicola</taxon>
    </lineage>
</organism>
<evidence type="ECO:0000313" key="5">
    <source>
        <dbReference type="EMBL" id="SMX23461.1"/>
    </source>
</evidence>
<dbReference type="InterPro" id="IPR000524">
    <property type="entry name" value="Tscrpt_reg_HTH_GntR"/>
</dbReference>
<dbReference type="PANTHER" id="PTHR43537">
    <property type="entry name" value="TRANSCRIPTIONAL REGULATOR, GNTR FAMILY"/>
    <property type="match status" value="1"/>
</dbReference>
<dbReference type="InterPro" id="IPR008920">
    <property type="entry name" value="TF_FadR/GntR_C"/>
</dbReference>
<dbReference type="AlphaFoldDB" id="A0A238IZJ0"/>
<dbReference type="OrthoDB" id="9028214at2"/>
<dbReference type="EMBL" id="FXXQ01000004">
    <property type="protein sequence ID" value="SMX23461.1"/>
    <property type="molecule type" value="Genomic_DNA"/>
</dbReference>
<proteinExistence type="predicted"/>
<evidence type="ECO:0000256" key="2">
    <source>
        <dbReference type="ARBA" id="ARBA00023125"/>
    </source>
</evidence>
<dbReference type="InterPro" id="IPR011711">
    <property type="entry name" value="GntR_C"/>
</dbReference>
<name>A0A238IZJ0_9RHOB</name>
<dbReference type="PROSITE" id="PS50949">
    <property type="entry name" value="HTH_GNTR"/>
    <property type="match status" value="1"/>
</dbReference>
<dbReference type="SMART" id="SM00345">
    <property type="entry name" value="HTH_GNTR"/>
    <property type="match status" value="1"/>
</dbReference>
<keyword evidence="1" id="KW-0805">Transcription regulation</keyword>
<dbReference type="RefSeq" id="WP_093973444.1">
    <property type="nucleotide sequence ID" value="NZ_FXXQ01000004.1"/>
</dbReference>
<keyword evidence="2" id="KW-0238">DNA-binding</keyword>
<dbReference type="PRINTS" id="PR00035">
    <property type="entry name" value="HTHGNTR"/>
</dbReference>
<dbReference type="Gene3D" id="1.20.120.530">
    <property type="entry name" value="GntR ligand-binding domain-like"/>
    <property type="match status" value="1"/>
</dbReference>
<dbReference type="PANTHER" id="PTHR43537:SF24">
    <property type="entry name" value="GLUCONATE OPERON TRANSCRIPTIONAL REPRESSOR"/>
    <property type="match status" value="1"/>
</dbReference>
<evidence type="ECO:0000259" key="4">
    <source>
        <dbReference type="PROSITE" id="PS50949"/>
    </source>
</evidence>
<reference evidence="5 6" key="1">
    <citation type="submission" date="2017-05" db="EMBL/GenBank/DDBJ databases">
        <authorList>
            <person name="Song R."/>
            <person name="Chenine A.L."/>
            <person name="Ruprecht R.M."/>
        </authorList>
    </citation>
    <scope>NUCLEOTIDE SEQUENCE [LARGE SCALE GENOMIC DNA]</scope>
    <source>
        <strain evidence="5 6">CECT 8489</strain>
    </source>
</reference>
<keyword evidence="6" id="KW-1185">Reference proteome</keyword>
<sequence length="223" mass="25351">MKSVKSISRTDEAYARLKDDIRANCLAPGHLEPEPELAARLGMSRTPVHEALIRLEAEGLVEIVPRRGARVLPISADDMREIYEILTALEPEAAACLAARQPSEKEIDPLDQATQDMTDALDKGDLDRWVEADDRFHQTLLRLHGNKRLAAFVGALFDQSHRARMVTLRLREPPIISTAEHRIILEFLRRGDAEGTREAFRKHRQRTSVELISILEDYRLPHL</sequence>
<evidence type="ECO:0000256" key="1">
    <source>
        <dbReference type="ARBA" id="ARBA00023015"/>
    </source>
</evidence>
<accession>A0A238IZJ0</accession>
<gene>
    <name evidence="5" type="primary">ydfH_1</name>
    <name evidence="5" type="ORF">BOA8489_01568</name>
</gene>
<dbReference type="SMART" id="SM00895">
    <property type="entry name" value="FCD"/>
    <property type="match status" value="1"/>
</dbReference>
<dbReference type="CDD" id="cd07377">
    <property type="entry name" value="WHTH_GntR"/>
    <property type="match status" value="1"/>
</dbReference>
<dbReference type="InterPro" id="IPR036388">
    <property type="entry name" value="WH-like_DNA-bd_sf"/>
</dbReference>
<dbReference type="Pfam" id="PF00392">
    <property type="entry name" value="GntR"/>
    <property type="match status" value="1"/>
</dbReference>
<dbReference type="Gene3D" id="1.10.10.10">
    <property type="entry name" value="Winged helix-like DNA-binding domain superfamily/Winged helix DNA-binding domain"/>
    <property type="match status" value="1"/>
</dbReference>
<dbReference type="GO" id="GO:0003700">
    <property type="term" value="F:DNA-binding transcription factor activity"/>
    <property type="evidence" value="ECO:0007669"/>
    <property type="project" value="InterPro"/>
</dbReference>
<dbReference type="SUPFAM" id="SSF48008">
    <property type="entry name" value="GntR ligand-binding domain-like"/>
    <property type="match status" value="1"/>
</dbReference>
<dbReference type="GO" id="GO:0003677">
    <property type="term" value="F:DNA binding"/>
    <property type="evidence" value="ECO:0007669"/>
    <property type="project" value="UniProtKB-KW"/>
</dbReference>
<dbReference type="Pfam" id="PF07729">
    <property type="entry name" value="FCD"/>
    <property type="match status" value="1"/>
</dbReference>
<dbReference type="SUPFAM" id="SSF46785">
    <property type="entry name" value="Winged helix' DNA-binding domain"/>
    <property type="match status" value="1"/>
</dbReference>
<keyword evidence="3" id="KW-0804">Transcription</keyword>